<dbReference type="Pfam" id="PF13476">
    <property type="entry name" value="AAA_23"/>
    <property type="match status" value="1"/>
</dbReference>
<comment type="caution">
    <text evidence="6">The sequence shown here is derived from an EMBL/GenBank/DDBJ whole genome shotgun (WGS) entry which is preliminary data.</text>
</comment>
<accession>A0A3L7JRR6</accession>
<feature type="coiled-coil region" evidence="4">
    <location>
        <begin position="241"/>
        <end position="342"/>
    </location>
</feature>
<dbReference type="OrthoDB" id="9795626at2"/>
<keyword evidence="4" id="KW-0175">Coiled coil</keyword>
<dbReference type="PANTHER" id="PTHR32114:SF2">
    <property type="entry name" value="ABC TRANSPORTER ABCH.3"/>
    <property type="match status" value="1"/>
</dbReference>
<feature type="coiled-coil region" evidence="4">
    <location>
        <begin position="642"/>
        <end position="673"/>
    </location>
</feature>
<dbReference type="SUPFAM" id="SSF52540">
    <property type="entry name" value="P-loop containing nucleoside triphosphate hydrolases"/>
    <property type="match status" value="1"/>
</dbReference>
<evidence type="ECO:0000256" key="4">
    <source>
        <dbReference type="SAM" id="Coils"/>
    </source>
</evidence>
<dbReference type="GO" id="GO:0006302">
    <property type="term" value="P:double-strand break repair"/>
    <property type="evidence" value="ECO:0007669"/>
    <property type="project" value="InterPro"/>
</dbReference>
<sequence length="1043" mass="120727">MRPMKLTMQAFGPYAGAETIDFTELGNRKMFVISGKTGAGKTTIFDGISFSIYGRASGEDRSGADLRSQFAEDSMLTETSLLFSLRNETYFIKRSPQQEKKKERGEGFTTVGAKAELYIIDGDGNQKLLGANVREVDEKIKEIIQLDFNQFRQILMIPQGEFRKLLVSDSKDKELILQRLFHTEFYKKIEDKLKEEAGELKKIVERQVIERTNKLRQIHVEGNEDLKSAIALETPNDQMILTILFDVIEAMEQKMAELHEQVDVQQKERDAWQKKLIEAESVLRQFRSKKELEDRKQELDSHKEIFEEKKKAITKAYKAALLHQQEELCHRLRREWDDAKENLQMIIKKKEGLSTHLKQAEKVFEEEINKDEVRKKTAEEINLLANIKNDVFAFESLNKQTAQLQLKQQEMAKQMYKNNDILEKNEAFKKELQEKKKHLEKAKYEKLELERSEEKIKMQLLQLDKLSVLFEKDSQAKEQLNKQNKLLEQVKERLMDAKSGYEAIDQKWRTGQAGILAHQLVQGEACPVCGSEQHPLPAIMNQELPSEQDLKSAKEAVSKLEEERAQIETTLYEAKSRAEMIQLQVLELENEIKESIPNFQAEFLDAHRNGIASNYEDLKQKIHYLQDVLSHEEELEKMVSSNDAERLEVEGSQKELERESNQINERFIEKRTELHRMKSSIPEELRSTSQYEDRWTKVNDRLKKMEKALEDARSSFQQLKEQYSGMHSRHEQMLGLVNKADENLKAERESFKTMMENQGFASYQEYSESKMSEKGIQSLEEEVKNFGEELRSVTDRFHELSQSLKEVDPPDMEKLQLKMKEITSILQEKLDAHTNIVIRIRDNKAILKDVQQINESIKDAEQRYQLIGHLSDMARGQNTYRITFERFVLASFLDEILRIANERLSKMTSGRYQLLRKTDRSKGNVQSGLELLIFDQYTGQERHVKTLSGGESFKASLSLALGLAEVVQQHAGGVSLETMFIDEGFGTLDPESLDNAIEALMDIQSSGRLVGVISHVPELKERIDARLEVISSQNGSRTEFVFL</sequence>
<keyword evidence="7" id="KW-1185">Reference proteome</keyword>
<dbReference type="RefSeq" id="WP_121682056.1">
    <property type="nucleotide sequence ID" value="NZ_RCVZ01000015.1"/>
</dbReference>
<evidence type="ECO:0000256" key="3">
    <source>
        <dbReference type="ARBA" id="ARBA00013368"/>
    </source>
</evidence>
<dbReference type="EMBL" id="RCVZ01000015">
    <property type="protein sequence ID" value="RLQ93366.1"/>
    <property type="molecule type" value="Genomic_DNA"/>
</dbReference>
<comment type="subunit">
    <text evidence="2">Heterodimer of SbcC and SbcD.</text>
</comment>
<comment type="similarity">
    <text evidence="1">Belongs to the SMC family. SbcC subfamily.</text>
</comment>
<evidence type="ECO:0000313" key="6">
    <source>
        <dbReference type="EMBL" id="RLQ93366.1"/>
    </source>
</evidence>
<organism evidence="6 7">
    <name type="scientific">Falsibacillus albus</name>
    <dbReference type="NCBI Taxonomy" id="2478915"/>
    <lineage>
        <taxon>Bacteria</taxon>
        <taxon>Bacillati</taxon>
        <taxon>Bacillota</taxon>
        <taxon>Bacilli</taxon>
        <taxon>Bacillales</taxon>
        <taxon>Bacillaceae</taxon>
        <taxon>Falsibacillus</taxon>
    </lineage>
</organism>
<dbReference type="Gene3D" id="3.40.50.300">
    <property type="entry name" value="P-loop containing nucleotide triphosphate hydrolases"/>
    <property type="match status" value="2"/>
</dbReference>
<dbReference type="InterPro" id="IPR027417">
    <property type="entry name" value="P-loop_NTPase"/>
</dbReference>
<evidence type="ECO:0000256" key="1">
    <source>
        <dbReference type="ARBA" id="ARBA00006930"/>
    </source>
</evidence>
<gene>
    <name evidence="6" type="ORF">D9X91_18055</name>
</gene>
<dbReference type="CDD" id="cd03279">
    <property type="entry name" value="ABC_sbcCD"/>
    <property type="match status" value="1"/>
</dbReference>
<feature type="coiled-coil region" evidence="4">
    <location>
        <begin position="399"/>
        <end position="507"/>
    </location>
</feature>
<dbReference type="GO" id="GO:0016887">
    <property type="term" value="F:ATP hydrolysis activity"/>
    <property type="evidence" value="ECO:0007669"/>
    <property type="project" value="InterPro"/>
</dbReference>
<dbReference type="PANTHER" id="PTHR32114">
    <property type="entry name" value="ABC TRANSPORTER ABCH.3"/>
    <property type="match status" value="1"/>
</dbReference>
<feature type="coiled-coil region" evidence="4">
    <location>
        <begin position="776"/>
        <end position="863"/>
    </location>
</feature>
<feature type="domain" description="Rad50/SbcC-type AAA" evidence="5">
    <location>
        <begin position="5"/>
        <end position="212"/>
    </location>
</feature>
<name>A0A3L7JRR6_9BACI</name>
<dbReference type="AlphaFoldDB" id="A0A3L7JRR6"/>
<reference evidence="6 7" key="1">
    <citation type="submission" date="2018-10" db="EMBL/GenBank/DDBJ databases">
        <title>Falsibacillus sp. genome draft.</title>
        <authorList>
            <person name="Shi S."/>
        </authorList>
    </citation>
    <scope>NUCLEOTIDE SEQUENCE [LARGE SCALE GENOMIC DNA]</scope>
    <source>
        <strain evidence="6 7">GY 10110</strain>
    </source>
</reference>
<feature type="coiled-coil region" evidence="4">
    <location>
        <begin position="550"/>
        <end position="591"/>
    </location>
</feature>
<protein>
    <recommendedName>
        <fullName evidence="3">Nuclease SbcCD subunit C</fullName>
    </recommendedName>
</protein>
<dbReference type="InterPro" id="IPR038729">
    <property type="entry name" value="Rad50/SbcC_AAA"/>
</dbReference>
<evidence type="ECO:0000259" key="5">
    <source>
        <dbReference type="Pfam" id="PF13476"/>
    </source>
</evidence>
<proteinExistence type="inferred from homology"/>
<evidence type="ECO:0000256" key="2">
    <source>
        <dbReference type="ARBA" id="ARBA00011322"/>
    </source>
</evidence>
<dbReference type="Proteomes" id="UP000276770">
    <property type="component" value="Unassembled WGS sequence"/>
</dbReference>
<dbReference type="Pfam" id="PF13558">
    <property type="entry name" value="SbcC_Walker_B"/>
    <property type="match status" value="1"/>
</dbReference>
<evidence type="ECO:0000313" key="7">
    <source>
        <dbReference type="Proteomes" id="UP000276770"/>
    </source>
</evidence>